<dbReference type="GO" id="GO:0005666">
    <property type="term" value="C:RNA polymerase III complex"/>
    <property type="evidence" value="ECO:0007669"/>
    <property type="project" value="TreeGrafter"/>
</dbReference>
<dbReference type="GO" id="GO:0006366">
    <property type="term" value="P:transcription by RNA polymerase II"/>
    <property type="evidence" value="ECO:0007669"/>
    <property type="project" value="TreeGrafter"/>
</dbReference>
<evidence type="ECO:0000256" key="2">
    <source>
        <dbReference type="ARBA" id="ARBA00023163"/>
    </source>
</evidence>
<dbReference type="SUPFAM" id="SSF63562">
    <property type="entry name" value="RPB6/omega subunit-like"/>
    <property type="match status" value="1"/>
</dbReference>
<feature type="compositionally biased region" description="Acidic residues" evidence="3">
    <location>
        <begin position="109"/>
        <end position="127"/>
    </location>
</feature>
<dbReference type="InterPro" id="IPR006110">
    <property type="entry name" value="Pol_omega/Rpo6/RPB6"/>
</dbReference>
<dbReference type="GO" id="GO:0005665">
    <property type="term" value="C:RNA polymerase II, core complex"/>
    <property type="evidence" value="ECO:0007669"/>
    <property type="project" value="TreeGrafter"/>
</dbReference>
<dbReference type="GO" id="GO:0006360">
    <property type="term" value="P:transcription by RNA polymerase I"/>
    <property type="evidence" value="ECO:0007669"/>
    <property type="project" value="TreeGrafter"/>
</dbReference>
<keyword evidence="1" id="KW-0240">DNA-directed RNA polymerase</keyword>
<dbReference type="EMBL" id="MN740506">
    <property type="protein sequence ID" value="QHU30398.1"/>
    <property type="molecule type" value="Genomic_DNA"/>
</dbReference>
<dbReference type="InterPro" id="IPR036161">
    <property type="entry name" value="RPB6/omega-like_sf"/>
</dbReference>
<dbReference type="PANTHER" id="PTHR47227">
    <property type="entry name" value="DNA-DIRECTED RNA POLYMERASE SUBUNIT K"/>
    <property type="match status" value="1"/>
</dbReference>
<dbReference type="Gene3D" id="3.90.940.10">
    <property type="match status" value="1"/>
</dbReference>
<dbReference type="AlphaFoldDB" id="A0A6C0LKH0"/>
<reference evidence="4" key="1">
    <citation type="journal article" date="2020" name="Nature">
        <title>Giant virus diversity and host interactions through global metagenomics.</title>
        <authorList>
            <person name="Schulz F."/>
            <person name="Roux S."/>
            <person name="Paez-Espino D."/>
            <person name="Jungbluth S."/>
            <person name="Walsh D.A."/>
            <person name="Denef V.J."/>
            <person name="McMahon K.D."/>
            <person name="Konstantinidis K.T."/>
            <person name="Eloe-Fadrosh E.A."/>
            <person name="Kyrpides N.C."/>
            <person name="Woyke T."/>
        </authorList>
    </citation>
    <scope>NUCLEOTIDE SEQUENCE</scope>
    <source>
        <strain evidence="4">GVMAG-M-3300027833-11</strain>
    </source>
</reference>
<sequence length="252" mass="28931">MSDSEHEETASYNSDGSENDYFSDEESTINDGEYPTLGDDSDNEDGIVKPKINIGIEIDESILDDEIDFQGNDDDDEEDQEDYDMSEDEGPEKESIALDDMQQQSQMDIADDDEDSSDEEEEEEDEDYLKKFDREIISNYVDEYHPESRMHNYDEVRTMSTVVRAPNGEIIDDLHRTLPFMTKFEKARILGNRAKQLNEGAQPFVKVPPNIVTGYTIAQMELEQKRIPFILRRPIPGGGSEYWKASDLELII</sequence>
<evidence type="ECO:0000313" key="4">
    <source>
        <dbReference type="EMBL" id="QHU30398.1"/>
    </source>
</evidence>
<name>A0A6C0LKH0_9ZZZZ</name>
<evidence type="ECO:0008006" key="5">
    <source>
        <dbReference type="Google" id="ProtNLM"/>
    </source>
</evidence>
<evidence type="ECO:0000256" key="1">
    <source>
        <dbReference type="ARBA" id="ARBA00022478"/>
    </source>
</evidence>
<feature type="compositionally biased region" description="Acidic residues" evidence="3">
    <location>
        <begin position="57"/>
        <end position="91"/>
    </location>
</feature>
<dbReference type="GO" id="GO:0005736">
    <property type="term" value="C:RNA polymerase I complex"/>
    <property type="evidence" value="ECO:0007669"/>
    <property type="project" value="TreeGrafter"/>
</dbReference>
<feature type="region of interest" description="Disordered" evidence="3">
    <location>
        <begin position="1"/>
        <end position="128"/>
    </location>
</feature>
<dbReference type="PANTHER" id="PTHR47227:SF5">
    <property type="entry name" value="DNA-DIRECTED RNA POLYMERASES I, II, AND III SUBUNIT RPABC2"/>
    <property type="match status" value="1"/>
</dbReference>
<feature type="compositionally biased region" description="Acidic residues" evidence="3">
    <location>
        <begin position="17"/>
        <end position="28"/>
    </location>
</feature>
<dbReference type="GO" id="GO:0003677">
    <property type="term" value="F:DNA binding"/>
    <property type="evidence" value="ECO:0007669"/>
    <property type="project" value="InterPro"/>
</dbReference>
<proteinExistence type="predicted"/>
<protein>
    <recommendedName>
        <fullName evidence="5">DNA-directed RNA polymerase</fullName>
    </recommendedName>
</protein>
<keyword evidence="2" id="KW-0804">Transcription</keyword>
<evidence type="ECO:0000256" key="3">
    <source>
        <dbReference type="SAM" id="MobiDB-lite"/>
    </source>
</evidence>
<accession>A0A6C0LKH0</accession>
<dbReference type="Pfam" id="PF01192">
    <property type="entry name" value="RNA_pol_Rpb6"/>
    <property type="match status" value="1"/>
</dbReference>
<dbReference type="InterPro" id="IPR020708">
    <property type="entry name" value="DNA-dir_RNA_polK_14-18kDa_CS"/>
</dbReference>
<dbReference type="GO" id="GO:0042797">
    <property type="term" value="P:tRNA transcription by RNA polymerase III"/>
    <property type="evidence" value="ECO:0007669"/>
    <property type="project" value="TreeGrafter"/>
</dbReference>
<dbReference type="GO" id="GO:0003899">
    <property type="term" value="F:DNA-directed RNA polymerase activity"/>
    <property type="evidence" value="ECO:0007669"/>
    <property type="project" value="InterPro"/>
</dbReference>
<organism evidence="4">
    <name type="scientific">viral metagenome</name>
    <dbReference type="NCBI Taxonomy" id="1070528"/>
    <lineage>
        <taxon>unclassified sequences</taxon>
        <taxon>metagenomes</taxon>
        <taxon>organismal metagenomes</taxon>
    </lineage>
</organism>
<dbReference type="PROSITE" id="PS01111">
    <property type="entry name" value="RNA_POL_K_14KD"/>
    <property type="match status" value="1"/>
</dbReference>